<dbReference type="PANTHER" id="PTHR40621">
    <property type="entry name" value="TRANSCRIPTION FACTOR KAPC-RELATED"/>
    <property type="match status" value="1"/>
</dbReference>
<evidence type="ECO:0000256" key="3">
    <source>
        <dbReference type="SAM" id="Coils"/>
    </source>
</evidence>
<feature type="domain" description="BZIP" evidence="5">
    <location>
        <begin position="49"/>
        <end position="63"/>
    </location>
</feature>
<name>A0A8H7UF38_9FUNG</name>
<reference evidence="6" key="1">
    <citation type="submission" date="2020-12" db="EMBL/GenBank/DDBJ databases">
        <title>Metabolic potential, ecology and presence of endohyphal bacteria is reflected in genomic diversity of Mucoromycotina.</title>
        <authorList>
            <person name="Muszewska A."/>
            <person name="Okrasinska A."/>
            <person name="Steczkiewicz K."/>
            <person name="Drgas O."/>
            <person name="Orlowska M."/>
            <person name="Perlinska-Lenart U."/>
            <person name="Aleksandrzak-Piekarczyk T."/>
            <person name="Szatraj K."/>
            <person name="Zielenkiewicz U."/>
            <person name="Pilsyk S."/>
            <person name="Malc E."/>
            <person name="Mieczkowski P."/>
            <person name="Kruszewska J.S."/>
            <person name="Biernat P."/>
            <person name="Pawlowska J."/>
        </authorList>
    </citation>
    <scope>NUCLEOTIDE SEQUENCE</scope>
    <source>
        <strain evidence="6">WA0000051536</strain>
    </source>
</reference>
<evidence type="ECO:0000313" key="7">
    <source>
        <dbReference type="Proteomes" id="UP000612746"/>
    </source>
</evidence>
<keyword evidence="3" id="KW-0175">Coiled coil</keyword>
<evidence type="ECO:0000256" key="4">
    <source>
        <dbReference type="SAM" id="MobiDB-lite"/>
    </source>
</evidence>
<feature type="compositionally biased region" description="Basic and acidic residues" evidence="4">
    <location>
        <begin position="163"/>
        <end position="178"/>
    </location>
</feature>
<dbReference type="InterPro" id="IPR021833">
    <property type="entry name" value="DUF3425"/>
</dbReference>
<dbReference type="InterPro" id="IPR004827">
    <property type="entry name" value="bZIP"/>
</dbReference>
<feature type="compositionally biased region" description="Polar residues" evidence="4">
    <location>
        <begin position="214"/>
        <end position="227"/>
    </location>
</feature>
<accession>A0A8H7UF38</accession>
<dbReference type="GO" id="GO:0090575">
    <property type="term" value="C:RNA polymerase II transcription regulator complex"/>
    <property type="evidence" value="ECO:0007669"/>
    <property type="project" value="TreeGrafter"/>
</dbReference>
<comment type="subcellular location">
    <subcellularLocation>
        <location evidence="1">Nucleus</location>
    </subcellularLocation>
</comment>
<dbReference type="SMART" id="SM00338">
    <property type="entry name" value="BRLZ"/>
    <property type="match status" value="1"/>
</dbReference>
<dbReference type="OrthoDB" id="2593073at2759"/>
<proteinExistence type="predicted"/>
<dbReference type="Proteomes" id="UP000612746">
    <property type="component" value="Unassembled WGS sequence"/>
</dbReference>
<evidence type="ECO:0000256" key="1">
    <source>
        <dbReference type="ARBA" id="ARBA00004123"/>
    </source>
</evidence>
<evidence type="ECO:0000313" key="6">
    <source>
        <dbReference type="EMBL" id="KAG2179302.1"/>
    </source>
</evidence>
<dbReference type="PANTHER" id="PTHR40621:SF6">
    <property type="entry name" value="AP-1-LIKE TRANSCRIPTION FACTOR YAP1-RELATED"/>
    <property type="match status" value="1"/>
</dbReference>
<keyword evidence="7" id="KW-1185">Reference proteome</keyword>
<feature type="coiled-coil region" evidence="3">
    <location>
        <begin position="61"/>
        <end position="88"/>
    </location>
</feature>
<evidence type="ECO:0000256" key="2">
    <source>
        <dbReference type="ARBA" id="ARBA00023242"/>
    </source>
</evidence>
<comment type="caution">
    <text evidence="6">The sequence shown here is derived from an EMBL/GenBank/DDBJ whole genome shotgun (WGS) entry which is preliminary data.</text>
</comment>
<dbReference type="Gene3D" id="1.20.5.170">
    <property type="match status" value="1"/>
</dbReference>
<dbReference type="SUPFAM" id="SSF57959">
    <property type="entry name" value="Leucine zipper domain"/>
    <property type="match status" value="1"/>
</dbReference>
<organism evidence="6 7">
    <name type="scientific">Umbelopsis vinacea</name>
    <dbReference type="NCBI Taxonomy" id="44442"/>
    <lineage>
        <taxon>Eukaryota</taxon>
        <taxon>Fungi</taxon>
        <taxon>Fungi incertae sedis</taxon>
        <taxon>Mucoromycota</taxon>
        <taxon>Mucoromycotina</taxon>
        <taxon>Umbelopsidomycetes</taxon>
        <taxon>Umbelopsidales</taxon>
        <taxon>Umbelopsidaceae</taxon>
        <taxon>Umbelopsis</taxon>
    </lineage>
</organism>
<dbReference type="InterPro" id="IPR046347">
    <property type="entry name" value="bZIP_sf"/>
</dbReference>
<feature type="compositionally biased region" description="Low complexity" evidence="4">
    <location>
        <begin position="185"/>
        <end position="199"/>
    </location>
</feature>
<dbReference type="GO" id="GO:0001228">
    <property type="term" value="F:DNA-binding transcription activator activity, RNA polymerase II-specific"/>
    <property type="evidence" value="ECO:0007669"/>
    <property type="project" value="TreeGrafter"/>
</dbReference>
<gene>
    <name evidence="6" type="ORF">INT44_006147</name>
</gene>
<dbReference type="AlphaFoldDB" id="A0A8H7UF38"/>
<dbReference type="Pfam" id="PF11905">
    <property type="entry name" value="DUF3425"/>
    <property type="match status" value="1"/>
</dbReference>
<dbReference type="InterPro" id="IPR050936">
    <property type="entry name" value="AP-1-like"/>
</dbReference>
<evidence type="ECO:0000259" key="5">
    <source>
        <dbReference type="PROSITE" id="PS00036"/>
    </source>
</evidence>
<protein>
    <recommendedName>
        <fullName evidence="5">BZIP domain-containing protein</fullName>
    </recommendedName>
</protein>
<dbReference type="PROSITE" id="PS00036">
    <property type="entry name" value="BZIP_BASIC"/>
    <property type="match status" value="1"/>
</dbReference>
<keyword evidence="2" id="KW-0539">Nucleus</keyword>
<feature type="region of interest" description="Disordered" evidence="4">
    <location>
        <begin position="33"/>
        <end position="56"/>
    </location>
</feature>
<dbReference type="CDD" id="cd14688">
    <property type="entry name" value="bZIP_YAP"/>
    <property type="match status" value="1"/>
</dbReference>
<feature type="region of interest" description="Disordered" evidence="4">
    <location>
        <begin position="158"/>
        <end position="236"/>
    </location>
</feature>
<dbReference type="EMBL" id="JAEPRA010000010">
    <property type="protein sequence ID" value="KAG2179302.1"/>
    <property type="molecule type" value="Genomic_DNA"/>
</dbReference>
<sequence length="410" mass="46434">MSYQAMDPMSLLLQHNGFYDDPIEVDQEQDYTMRKKPGRKPVPTSAAARKAQNREAQRAFRERKERHLKELEEMVKKLKVDRRATLRQRDTYKSKAEQLRIQNWYLKGLILTLQLVCMQNKVVIPPHSPFLNEEALCEIAKVVPPEVIESYVKAASPSGITKGENEPIKPEPPMKDDLYIDEEASSPSMSPFSHSTKSPTWPAKDISPVKQEDQPSTLNTYNSAPDATTTTTTPPRQANLAAIQHIKMKLAMEELFTTTQSPTTGMQPTILQLAVTHDPRIDLVPTAYMRDRMILFQDLYDIDQLVETLVQGAAFMGGDPTDKMCWLVPRELVTTYWYLASSSHDMNVIGSPKAQSRLAAMGSYTGHIAVPVSPTIESRQGMSTPYYRNNNPITPPQQSYYNQHHGYPPR</sequence>
<dbReference type="GO" id="GO:0000976">
    <property type="term" value="F:transcription cis-regulatory region binding"/>
    <property type="evidence" value="ECO:0007669"/>
    <property type="project" value="InterPro"/>
</dbReference>